<keyword evidence="3" id="KW-1185">Reference proteome</keyword>
<dbReference type="Pfam" id="PF11994">
    <property type="entry name" value="DUF3489"/>
    <property type="match status" value="1"/>
</dbReference>
<feature type="region of interest" description="Disordered" evidence="1">
    <location>
        <begin position="1"/>
        <end position="31"/>
    </location>
</feature>
<evidence type="ECO:0000313" key="3">
    <source>
        <dbReference type="Proteomes" id="UP001157914"/>
    </source>
</evidence>
<name>A0ABY1PQY3_9HYPH</name>
<evidence type="ECO:0000256" key="1">
    <source>
        <dbReference type="SAM" id="MobiDB-lite"/>
    </source>
</evidence>
<gene>
    <name evidence="2" type="ORF">SAMN06265374_0166</name>
</gene>
<dbReference type="SUPFAM" id="SSF46785">
    <property type="entry name" value="Winged helix' DNA-binding domain"/>
    <property type="match status" value="1"/>
</dbReference>
<protein>
    <recommendedName>
        <fullName evidence="4">DUF3489 domain-containing protein</fullName>
    </recommendedName>
</protein>
<dbReference type="EMBL" id="FXTT01000017">
    <property type="protein sequence ID" value="SMP37519.1"/>
    <property type="molecule type" value="Genomic_DNA"/>
</dbReference>
<dbReference type="RefSeq" id="WP_155189076.1">
    <property type="nucleotide sequence ID" value="NZ_BAAAEA010000013.1"/>
</dbReference>
<dbReference type="Gene3D" id="1.10.10.10">
    <property type="entry name" value="Winged helix-like DNA-binding domain superfamily/Winged helix DNA-binding domain"/>
    <property type="match status" value="1"/>
</dbReference>
<accession>A0ABY1PQY3</accession>
<organism evidence="2 3">
    <name type="scientific">Roseibium denhamense</name>
    <dbReference type="NCBI Taxonomy" id="76305"/>
    <lineage>
        <taxon>Bacteria</taxon>
        <taxon>Pseudomonadati</taxon>
        <taxon>Pseudomonadota</taxon>
        <taxon>Alphaproteobacteria</taxon>
        <taxon>Hyphomicrobiales</taxon>
        <taxon>Stappiaceae</taxon>
        <taxon>Roseibium</taxon>
    </lineage>
</organism>
<sequence length="142" mass="15027">MNILPDWISSPRRQKAAPVPSKPGTALPSQTASTIVVDTAHGQTNSPVPKGTAGQLPCPANAPFIPSARQLEILNLLAMPNGIRSSILAEKLGWKIPSVRAAISRLRAAGFIIETLSSATTEETVYRWRRSPVTPPAVAADA</sequence>
<proteinExistence type="predicted"/>
<dbReference type="InterPro" id="IPR021880">
    <property type="entry name" value="DUF3489"/>
</dbReference>
<dbReference type="InterPro" id="IPR036388">
    <property type="entry name" value="WH-like_DNA-bd_sf"/>
</dbReference>
<reference evidence="2 3" key="1">
    <citation type="submission" date="2017-05" db="EMBL/GenBank/DDBJ databases">
        <authorList>
            <person name="Varghese N."/>
            <person name="Submissions S."/>
        </authorList>
    </citation>
    <scope>NUCLEOTIDE SEQUENCE [LARGE SCALE GENOMIC DNA]</scope>
    <source>
        <strain evidence="2 3">DSM 15949</strain>
    </source>
</reference>
<evidence type="ECO:0000313" key="2">
    <source>
        <dbReference type="EMBL" id="SMP37519.1"/>
    </source>
</evidence>
<dbReference type="Proteomes" id="UP001157914">
    <property type="component" value="Unassembled WGS sequence"/>
</dbReference>
<dbReference type="InterPro" id="IPR036390">
    <property type="entry name" value="WH_DNA-bd_sf"/>
</dbReference>
<comment type="caution">
    <text evidence="2">The sequence shown here is derived from an EMBL/GenBank/DDBJ whole genome shotgun (WGS) entry which is preliminary data.</text>
</comment>
<evidence type="ECO:0008006" key="4">
    <source>
        <dbReference type="Google" id="ProtNLM"/>
    </source>
</evidence>